<feature type="non-terminal residue" evidence="1">
    <location>
        <position position="1"/>
    </location>
</feature>
<sequence length="65" mass="7548">FGTRREREVGESIDIPGEESWRLILKGEVKHGKSWKGWQERGRAVLCCELNGEEEEEIGDYEIEV</sequence>
<accession>A0A0B7ADD5</accession>
<protein>
    <submittedName>
        <fullName evidence="1">Uncharacterized protein</fullName>
    </submittedName>
</protein>
<organism evidence="1">
    <name type="scientific">Arion vulgaris</name>
    <dbReference type="NCBI Taxonomy" id="1028688"/>
    <lineage>
        <taxon>Eukaryota</taxon>
        <taxon>Metazoa</taxon>
        <taxon>Spiralia</taxon>
        <taxon>Lophotrochozoa</taxon>
        <taxon>Mollusca</taxon>
        <taxon>Gastropoda</taxon>
        <taxon>Heterobranchia</taxon>
        <taxon>Euthyneura</taxon>
        <taxon>Panpulmonata</taxon>
        <taxon>Eupulmonata</taxon>
        <taxon>Stylommatophora</taxon>
        <taxon>Helicina</taxon>
        <taxon>Arionoidea</taxon>
        <taxon>Arionidae</taxon>
        <taxon>Arion</taxon>
    </lineage>
</organism>
<reference evidence="1" key="1">
    <citation type="submission" date="2014-12" db="EMBL/GenBank/DDBJ databases">
        <title>Insight into the proteome of Arion vulgaris.</title>
        <authorList>
            <person name="Aradska J."/>
            <person name="Bulat T."/>
            <person name="Smidak R."/>
            <person name="Sarate P."/>
            <person name="Gangsoo J."/>
            <person name="Sialana F."/>
            <person name="Bilban M."/>
            <person name="Lubec G."/>
        </authorList>
    </citation>
    <scope>NUCLEOTIDE SEQUENCE</scope>
    <source>
        <tissue evidence="1">Skin</tissue>
    </source>
</reference>
<evidence type="ECO:0000313" key="1">
    <source>
        <dbReference type="EMBL" id="CEK77935.1"/>
    </source>
</evidence>
<name>A0A0B7ADD5_9EUPU</name>
<dbReference type="EMBL" id="HACG01031070">
    <property type="protein sequence ID" value="CEK77935.1"/>
    <property type="molecule type" value="Transcribed_RNA"/>
</dbReference>
<gene>
    <name evidence="1" type="primary">ORF107412</name>
</gene>
<proteinExistence type="predicted"/>
<dbReference type="AlphaFoldDB" id="A0A0B7ADD5"/>